<gene>
    <name evidence="2" type="ORF">FYJ60_06625</name>
</gene>
<proteinExistence type="predicted"/>
<evidence type="ECO:0000313" key="2">
    <source>
        <dbReference type="EMBL" id="MST81987.1"/>
    </source>
</evidence>
<evidence type="ECO:0000256" key="1">
    <source>
        <dbReference type="SAM" id="MobiDB-lite"/>
    </source>
</evidence>
<dbReference type="AlphaFoldDB" id="A0A7X2P842"/>
<sequence length="439" mass="48664">MAFNLLKWILRKTGSDSETATGDFLEASTDYDADALAGLASYLQNMAFWSCVRRIGSTVSLVEWDTYRRGRRVQAGEAWAWNYAPNPNETRAEFFRHLVSQLYLAQEAIVVEYAGGRYVADGFTVERRLTGNIYRDITSDGQSIPGVFGASAVLHFTIEGSSIQTSVNAIAATEGDLLKATTKKIVRDAGGHGVLRVHEIAEQDPDFESTYTDLVTDKMKKYFTSDNAVLPVFDGYEFQDTSGTSAGSTRDVRAMMDDIMELTAEALGVPPSIATGKGVTDQDFTHFMNTTIKPLAGMIVQELNRKLYGQSRVFAGSYIVPNYSNVRYRDLFDIADPIDKLIGSGTFCINEIRARLGEAVIDESWAWQHWMTKNYAPAADQLDGVVDGQPRADPMTDPTRTGPDQDTQDTEQEPDDEPDPEQEEVNNNVNEQQDTGDDQ</sequence>
<accession>A0A7X2P842</accession>
<name>A0A7X2P842_9FIRM</name>
<organism evidence="2 3">
    <name type="scientific">Bilifractor porci</name>
    <dbReference type="NCBI Taxonomy" id="2606636"/>
    <lineage>
        <taxon>Bacteria</taxon>
        <taxon>Bacillati</taxon>
        <taxon>Bacillota</taxon>
        <taxon>Clostridia</taxon>
        <taxon>Lachnospirales</taxon>
        <taxon>Lachnospiraceae</taxon>
        <taxon>Bilifractor</taxon>
    </lineage>
</organism>
<feature type="compositionally biased region" description="Acidic residues" evidence="1">
    <location>
        <begin position="406"/>
        <end position="424"/>
    </location>
</feature>
<dbReference type="Proteomes" id="UP000466864">
    <property type="component" value="Unassembled WGS sequence"/>
</dbReference>
<keyword evidence="3" id="KW-1185">Reference proteome</keyword>
<dbReference type="EMBL" id="VUMV01000004">
    <property type="protein sequence ID" value="MST81987.1"/>
    <property type="molecule type" value="Genomic_DNA"/>
</dbReference>
<reference evidence="2 3" key="1">
    <citation type="submission" date="2019-08" db="EMBL/GenBank/DDBJ databases">
        <title>In-depth cultivation of the pig gut microbiome towards novel bacterial diversity and tailored functional studies.</title>
        <authorList>
            <person name="Wylensek D."/>
            <person name="Hitch T.C.A."/>
            <person name="Clavel T."/>
        </authorList>
    </citation>
    <scope>NUCLEOTIDE SEQUENCE [LARGE SCALE GENOMIC DNA]</scope>
    <source>
        <strain evidence="2 3">Oil+RF-744-WCA-WT-13</strain>
    </source>
</reference>
<protein>
    <submittedName>
        <fullName evidence="2">Phage portal protein</fullName>
    </submittedName>
</protein>
<evidence type="ECO:0000313" key="3">
    <source>
        <dbReference type="Proteomes" id="UP000466864"/>
    </source>
</evidence>
<feature type="region of interest" description="Disordered" evidence="1">
    <location>
        <begin position="383"/>
        <end position="439"/>
    </location>
</feature>
<dbReference type="Pfam" id="PF04860">
    <property type="entry name" value="Phage_portal"/>
    <property type="match status" value="1"/>
</dbReference>
<comment type="caution">
    <text evidence="2">The sequence shown here is derived from an EMBL/GenBank/DDBJ whole genome shotgun (WGS) entry which is preliminary data.</text>
</comment>
<dbReference type="RefSeq" id="WP_154457904.1">
    <property type="nucleotide sequence ID" value="NZ_VUMV01000004.1"/>
</dbReference>
<dbReference type="InterPro" id="IPR006944">
    <property type="entry name" value="Phage/GTA_portal"/>
</dbReference>